<dbReference type="SMART" id="SM00487">
    <property type="entry name" value="DEXDc"/>
    <property type="match status" value="1"/>
</dbReference>
<evidence type="ECO:0000259" key="9">
    <source>
        <dbReference type="PROSITE" id="PS51194"/>
    </source>
</evidence>
<comment type="caution">
    <text evidence="10">The sequence shown here is derived from an EMBL/GenBank/DDBJ whole genome shotgun (WGS) entry which is preliminary data.</text>
</comment>
<comment type="similarity">
    <text evidence="6">Belongs to the DEAD box helicase family.</text>
</comment>
<evidence type="ECO:0000313" key="10">
    <source>
        <dbReference type="EMBL" id="RUP52033.1"/>
    </source>
</evidence>
<dbReference type="CDD" id="cd18787">
    <property type="entry name" value="SF2_C_DEAD"/>
    <property type="match status" value="1"/>
</dbReference>
<dbReference type="EMBL" id="RBNI01000255">
    <property type="protein sequence ID" value="RUP52033.1"/>
    <property type="molecule type" value="Genomic_DNA"/>
</dbReference>
<feature type="domain" description="Helicase C-terminal" evidence="9">
    <location>
        <begin position="304"/>
        <end position="491"/>
    </location>
</feature>
<keyword evidence="2 6" id="KW-0547">Nucleotide-binding</keyword>
<dbReference type="InterPro" id="IPR000629">
    <property type="entry name" value="RNA-helicase_DEAD-box_CS"/>
</dbReference>
<evidence type="ECO:0000256" key="6">
    <source>
        <dbReference type="RuleBase" id="RU000492"/>
    </source>
</evidence>
<feature type="region of interest" description="Disordered" evidence="7">
    <location>
        <begin position="438"/>
        <end position="529"/>
    </location>
</feature>
<dbReference type="PROSITE" id="PS51194">
    <property type="entry name" value="HELICASE_CTER"/>
    <property type="match status" value="1"/>
</dbReference>
<proteinExistence type="inferred from homology"/>
<dbReference type="InterPro" id="IPR027417">
    <property type="entry name" value="P-loop_NTPase"/>
</dbReference>
<dbReference type="GO" id="GO:0003676">
    <property type="term" value="F:nucleic acid binding"/>
    <property type="evidence" value="ECO:0007669"/>
    <property type="project" value="InterPro"/>
</dbReference>
<evidence type="ECO:0000259" key="8">
    <source>
        <dbReference type="PROSITE" id="PS51192"/>
    </source>
</evidence>
<gene>
    <name evidence="10" type="ORF">BC936DRAFT_143157</name>
</gene>
<dbReference type="SMART" id="SM00490">
    <property type="entry name" value="HELICc"/>
    <property type="match status" value="1"/>
</dbReference>
<evidence type="ECO:0000256" key="2">
    <source>
        <dbReference type="ARBA" id="ARBA00022741"/>
    </source>
</evidence>
<keyword evidence="3 6" id="KW-0378">Hydrolase</keyword>
<feature type="compositionally biased region" description="Basic and acidic residues" evidence="7">
    <location>
        <begin position="464"/>
        <end position="477"/>
    </location>
</feature>
<dbReference type="EC" id="3.6.4.13" evidence="1"/>
<dbReference type="GO" id="GO:0016787">
    <property type="term" value="F:hydrolase activity"/>
    <property type="evidence" value="ECO:0007669"/>
    <property type="project" value="UniProtKB-KW"/>
</dbReference>
<dbReference type="SUPFAM" id="SSF52540">
    <property type="entry name" value="P-loop containing nucleoside triphosphate hydrolases"/>
    <property type="match status" value="1"/>
</dbReference>
<dbReference type="Proteomes" id="UP000268093">
    <property type="component" value="Unassembled WGS sequence"/>
</dbReference>
<feature type="compositionally biased region" description="Polar residues" evidence="7">
    <location>
        <begin position="509"/>
        <end position="525"/>
    </location>
</feature>
<keyword evidence="11" id="KW-1185">Reference proteome</keyword>
<reference evidence="10 11" key="1">
    <citation type="journal article" date="2018" name="New Phytol.">
        <title>Phylogenomics of Endogonaceae and evolution of mycorrhizas within Mucoromycota.</title>
        <authorList>
            <person name="Chang Y."/>
            <person name="Desiro A."/>
            <person name="Na H."/>
            <person name="Sandor L."/>
            <person name="Lipzen A."/>
            <person name="Clum A."/>
            <person name="Barry K."/>
            <person name="Grigoriev I.V."/>
            <person name="Martin F.M."/>
            <person name="Stajich J.E."/>
            <person name="Smith M.E."/>
            <person name="Bonito G."/>
            <person name="Spatafora J.W."/>
        </authorList>
    </citation>
    <scope>NUCLEOTIDE SEQUENCE [LARGE SCALE GENOMIC DNA]</scope>
    <source>
        <strain evidence="10 11">GMNB39</strain>
    </source>
</reference>
<feature type="compositionally biased region" description="Polar residues" evidence="7">
    <location>
        <begin position="438"/>
        <end position="462"/>
    </location>
</feature>
<keyword evidence="5 6" id="KW-0067">ATP-binding</keyword>
<feature type="compositionally biased region" description="Polar residues" evidence="7">
    <location>
        <begin position="478"/>
        <end position="495"/>
    </location>
</feature>
<accession>A0A433DME9</accession>
<dbReference type="Pfam" id="PF00270">
    <property type="entry name" value="DEAD"/>
    <property type="match status" value="1"/>
</dbReference>
<evidence type="ECO:0000256" key="3">
    <source>
        <dbReference type="ARBA" id="ARBA00022801"/>
    </source>
</evidence>
<dbReference type="OrthoDB" id="434041at2759"/>
<evidence type="ECO:0000256" key="5">
    <source>
        <dbReference type="ARBA" id="ARBA00022840"/>
    </source>
</evidence>
<dbReference type="PROSITE" id="PS00039">
    <property type="entry name" value="DEAD_ATP_HELICASE"/>
    <property type="match status" value="1"/>
</dbReference>
<dbReference type="AlphaFoldDB" id="A0A433DME9"/>
<dbReference type="Pfam" id="PF00271">
    <property type="entry name" value="Helicase_C"/>
    <property type="match status" value="1"/>
</dbReference>
<dbReference type="InterPro" id="IPR014001">
    <property type="entry name" value="Helicase_ATP-bd"/>
</dbReference>
<organism evidence="10 11">
    <name type="scientific">Jimgerdemannia flammicorona</name>
    <dbReference type="NCBI Taxonomy" id="994334"/>
    <lineage>
        <taxon>Eukaryota</taxon>
        <taxon>Fungi</taxon>
        <taxon>Fungi incertae sedis</taxon>
        <taxon>Mucoromycota</taxon>
        <taxon>Mucoromycotina</taxon>
        <taxon>Endogonomycetes</taxon>
        <taxon>Endogonales</taxon>
        <taxon>Endogonaceae</taxon>
        <taxon>Jimgerdemannia</taxon>
    </lineage>
</organism>
<keyword evidence="4 6" id="KW-0347">Helicase</keyword>
<dbReference type="InterPro" id="IPR001650">
    <property type="entry name" value="Helicase_C-like"/>
</dbReference>
<protein>
    <recommendedName>
        <fullName evidence="1">RNA helicase</fullName>
        <ecNumber evidence="1">3.6.4.13</ecNumber>
    </recommendedName>
</protein>
<feature type="domain" description="Helicase ATP-binding" evidence="8">
    <location>
        <begin position="45"/>
        <end position="189"/>
    </location>
</feature>
<dbReference type="PANTHER" id="PTHR47958">
    <property type="entry name" value="ATP-DEPENDENT RNA HELICASE DBP3"/>
    <property type="match status" value="1"/>
</dbReference>
<dbReference type="PROSITE" id="PS51192">
    <property type="entry name" value="HELICASE_ATP_BIND_1"/>
    <property type="match status" value="1"/>
</dbReference>
<evidence type="ECO:0000256" key="4">
    <source>
        <dbReference type="ARBA" id="ARBA00022806"/>
    </source>
</evidence>
<dbReference type="GO" id="GO:0003724">
    <property type="term" value="F:RNA helicase activity"/>
    <property type="evidence" value="ECO:0007669"/>
    <property type="project" value="UniProtKB-EC"/>
</dbReference>
<dbReference type="InterPro" id="IPR011545">
    <property type="entry name" value="DEAD/DEAH_box_helicase_dom"/>
</dbReference>
<evidence type="ECO:0000313" key="11">
    <source>
        <dbReference type="Proteomes" id="UP000268093"/>
    </source>
</evidence>
<evidence type="ECO:0000256" key="1">
    <source>
        <dbReference type="ARBA" id="ARBA00012552"/>
    </source>
</evidence>
<dbReference type="Gene3D" id="3.40.50.300">
    <property type="entry name" value="P-loop containing nucleotide triphosphate hydrolases"/>
    <property type="match status" value="2"/>
</dbReference>
<dbReference type="GO" id="GO:0005524">
    <property type="term" value="F:ATP binding"/>
    <property type="evidence" value="ECO:0007669"/>
    <property type="project" value="UniProtKB-KW"/>
</dbReference>
<evidence type="ECO:0000256" key="7">
    <source>
        <dbReference type="SAM" id="MobiDB-lite"/>
    </source>
</evidence>
<sequence length="592" mass="65811">MQRRTNDVLIDHDVQFASLTSNTSILHGLQCSGYERPSPIQLKAIPLGRLGLNIIAQAKSGTGKTVVFSVIALENINVADSAAQALILAPTREIAVQIKEVMCQIGQNISSFSCHAFIGGMPTFEDEENLRNCQIAVGTPGRVKGLIDSGKFSLKSIRLVVLDEADKLMEGIFRPQIKCNKASTHVEGLRFSERCQNKTITPPPQSHLPKASRPQASARLFGHVRRRPPDGAGPLRPKPSICHALHGNAGARRYAYANTTRLWTLALTAVSSRSQNSRFSGGRWTLQPRAILPVYRVFESSREVCRNYFVPFHRTIPVNPHSCPRSTRRAVDLTRWLTKQGWQAVHISGGLNQRERLEAMSSARNFRVRVLVSSDLIARGIDIERVNLVVNLDLPRDPETYLHRVGRTGRFGELYFALIAHNAFTHPPRQVRSASPSALWTTRNCGPSGSCKVSTASRSANYQDHPEKDLKITDSRNDPASSTATAKSNKHTTSPPKLPKSRPNDQHGQRSTRISVKPPSSTDNGTARWYHEPGAHHYPYWPPATTPAPYQQYQYSYPYPCPWYQLPVPVQGWGGGVERPSIDDFIPPDLPF</sequence>
<name>A0A433DME9_9FUNG</name>